<dbReference type="Proteomes" id="UP000440732">
    <property type="component" value="Unassembled WGS sequence"/>
</dbReference>
<evidence type="ECO:0000256" key="1">
    <source>
        <dbReference type="SAM" id="MobiDB-lite"/>
    </source>
</evidence>
<evidence type="ECO:0000313" key="3">
    <source>
        <dbReference type="EMBL" id="KAE9081775.1"/>
    </source>
</evidence>
<dbReference type="EMBL" id="QXGC01002045">
    <property type="protein sequence ID" value="KAE9191684.1"/>
    <property type="molecule type" value="Genomic_DNA"/>
</dbReference>
<evidence type="ECO:0000313" key="9">
    <source>
        <dbReference type="Proteomes" id="UP000429523"/>
    </source>
</evidence>
<organism evidence="4 12">
    <name type="scientific">Phytophthora fragariae</name>
    <dbReference type="NCBI Taxonomy" id="53985"/>
    <lineage>
        <taxon>Eukaryota</taxon>
        <taxon>Sar</taxon>
        <taxon>Stramenopiles</taxon>
        <taxon>Oomycota</taxon>
        <taxon>Peronosporomycetes</taxon>
        <taxon>Peronosporales</taxon>
        <taxon>Peronosporaceae</taxon>
        <taxon>Phytophthora</taxon>
    </lineage>
</organism>
<evidence type="ECO:0000313" key="14">
    <source>
        <dbReference type="Proteomes" id="UP000486351"/>
    </source>
</evidence>
<evidence type="ECO:0000313" key="13">
    <source>
        <dbReference type="Proteomes" id="UP000476176"/>
    </source>
</evidence>
<dbReference type="Proteomes" id="UP000429523">
    <property type="component" value="Unassembled WGS sequence"/>
</dbReference>
<dbReference type="Proteomes" id="UP000441208">
    <property type="component" value="Unassembled WGS sequence"/>
</dbReference>
<reference evidence="9 10" key="1">
    <citation type="submission" date="2018-08" db="EMBL/GenBank/DDBJ databases">
        <title>Genomic investigation of the strawberry pathogen Phytophthora fragariae indicates pathogenicity is determined by transcriptional variation in three key races.</title>
        <authorList>
            <person name="Adams T.M."/>
            <person name="Armitage A.D."/>
            <person name="Sobczyk M.K."/>
            <person name="Bates H.J."/>
            <person name="Dunwell J.M."/>
            <person name="Nellist C.F."/>
            <person name="Harrison R.J."/>
        </authorList>
    </citation>
    <scope>NUCLEOTIDE SEQUENCE [LARGE SCALE GENOMIC DNA]</scope>
    <source>
        <strain evidence="7 10">BC-1</strain>
        <strain evidence="6 13">BC-23</strain>
        <strain evidence="5 11">NOV-5</strain>
        <strain evidence="4 12">NOV-71</strain>
        <strain evidence="8 14">NOV-77</strain>
        <strain evidence="2 9">NOV-9</strain>
        <strain evidence="3 15">ONT-3</strain>
    </source>
</reference>
<accession>A0A6A3R803</accession>
<evidence type="ECO:0000313" key="2">
    <source>
        <dbReference type="EMBL" id="KAE8930540.1"/>
    </source>
</evidence>
<evidence type="ECO:0000313" key="15">
    <source>
        <dbReference type="Proteomes" id="UP000488956"/>
    </source>
</evidence>
<evidence type="ECO:0000313" key="10">
    <source>
        <dbReference type="Proteomes" id="UP000440367"/>
    </source>
</evidence>
<dbReference type="Proteomes" id="UP000488956">
    <property type="component" value="Unassembled WGS sequence"/>
</dbReference>
<gene>
    <name evidence="7" type="ORF">PF002_g19636</name>
    <name evidence="6" type="ORF">PF004_g21533</name>
    <name evidence="5" type="ORF">PF006_g21564</name>
    <name evidence="4" type="ORF">PF007_g18695</name>
    <name evidence="8" type="ORF">PF008_g21405</name>
    <name evidence="2" type="ORF">PF009_g19373</name>
    <name evidence="3" type="ORF">PF010_g21857</name>
</gene>
<dbReference type="Proteomes" id="UP000476176">
    <property type="component" value="Unassembled WGS sequence"/>
</dbReference>
<name>A0A6A3R803_9STRA</name>
<sequence>MGQLAASWKTTPCGWVGATIFCFALPPPSRTLSNCSADQRKQSTETTDKCCFGGAN</sequence>
<dbReference type="EMBL" id="QXFX01002019">
    <property type="protein sequence ID" value="KAE9081775.1"/>
    <property type="molecule type" value="Genomic_DNA"/>
</dbReference>
<proteinExistence type="predicted"/>
<dbReference type="EMBL" id="QXFY01001916">
    <property type="protein sequence ID" value="KAE9306721.1"/>
    <property type="molecule type" value="Genomic_DNA"/>
</dbReference>
<dbReference type="EMBL" id="QXGD01001371">
    <property type="protein sequence ID" value="KAE9207668.1"/>
    <property type="molecule type" value="Genomic_DNA"/>
</dbReference>
<comment type="caution">
    <text evidence="4">The sequence shown here is derived from an EMBL/GenBank/DDBJ whole genome shotgun (WGS) entry which is preliminary data.</text>
</comment>
<evidence type="ECO:0000313" key="7">
    <source>
        <dbReference type="EMBL" id="KAE9207668.1"/>
    </source>
</evidence>
<feature type="compositionally biased region" description="Basic and acidic residues" evidence="1">
    <location>
        <begin position="38"/>
        <end position="48"/>
    </location>
</feature>
<protein>
    <submittedName>
        <fullName evidence="4">Uncharacterized protein</fullName>
    </submittedName>
</protein>
<dbReference type="EMBL" id="QXGA01002004">
    <property type="protein sequence ID" value="KAE9105673.1"/>
    <property type="molecule type" value="Genomic_DNA"/>
</dbReference>
<evidence type="ECO:0000313" key="6">
    <source>
        <dbReference type="EMBL" id="KAE9191684.1"/>
    </source>
</evidence>
<feature type="region of interest" description="Disordered" evidence="1">
    <location>
        <begin position="35"/>
        <end position="56"/>
    </location>
</feature>
<dbReference type="EMBL" id="QXGF01001366">
    <property type="protein sequence ID" value="KAE8930540.1"/>
    <property type="molecule type" value="Genomic_DNA"/>
</dbReference>
<evidence type="ECO:0000313" key="5">
    <source>
        <dbReference type="EMBL" id="KAE9105673.1"/>
    </source>
</evidence>
<dbReference type="AlphaFoldDB" id="A0A6A3R803"/>
<dbReference type="Proteomes" id="UP000486351">
    <property type="component" value="Unassembled WGS sequence"/>
</dbReference>
<evidence type="ECO:0000313" key="11">
    <source>
        <dbReference type="Proteomes" id="UP000440732"/>
    </source>
</evidence>
<dbReference type="EMBL" id="QXFZ01001357">
    <property type="protein sequence ID" value="KAE9091984.1"/>
    <property type="molecule type" value="Genomic_DNA"/>
</dbReference>
<dbReference type="Proteomes" id="UP000440367">
    <property type="component" value="Unassembled WGS sequence"/>
</dbReference>
<evidence type="ECO:0000313" key="12">
    <source>
        <dbReference type="Proteomes" id="UP000441208"/>
    </source>
</evidence>
<evidence type="ECO:0000313" key="8">
    <source>
        <dbReference type="EMBL" id="KAE9306721.1"/>
    </source>
</evidence>
<evidence type="ECO:0000313" key="4">
    <source>
        <dbReference type="EMBL" id="KAE9091984.1"/>
    </source>
</evidence>